<proteinExistence type="predicted"/>
<protein>
    <submittedName>
        <fullName evidence="3">Carboxymethylenebutenolidase</fullName>
    </submittedName>
</protein>
<dbReference type="Pfam" id="PF23678">
    <property type="entry name" value="YqhI"/>
    <property type="match status" value="1"/>
</dbReference>
<name>A0A1M5JUY8_9GAMM</name>
<organism evidence="3 4">
    <name type="scientific">Hydrocarboniphaga daqingensis</name>
    <dbReference type="NCBI Taxonomy" id="490188"/>
    <lineage>
        <taxon>Bacteria</taxon>
        <taxon>Pseudomonadati</taxon>
        <taxon>Pseudomonadota</taxon>
        <taxon>Gammaproteobacteria</taxon>
        <taxon>Nevskiales</taxon>
        <taxon>Nevskiaceae</taxon>
        <taxon>Hydrocarboniphaga</taxon>
    </lineage>
</organism>
<dbReference type="Pfam" id="PF01738">
    <property type="entry name" value="DLH"/>
    <property type="match status" value="1"/>
</dbReference>
<dbReference type="RefSeq" id="WP_072892807.1">
    <property type="nucleotide sequence ID" value="NZ_FQWZ01000001.1"/>
</dbReference>
<dbReference type="GO" id="GO:0016787">
    <property type="term" value="F:hydrolase activity"/>
    <property type="evidence" value="ECO:0007669"/>
    <property type="project" value="InterPro"/>
</dbReference>
<accession>A0A1M5JUY8</accession>
<dbReference type="InterPro" id="IPR006311">
    <property type="entry name" value="TAT_signal"/>
</dbReference>
<dbReference type="InterPro" id="IPR051049">
    <property type="entry name" value="Dienelactone_hydrolase-like"/>
</dbReference>
<evidence type="ECO:0000313" key="3">
    <source>
        <dbReference type="EMBL" id="SHG43793.1"/>
    </source>
</evidence>
<feature type="domain" description="Dienelactone hydrolase" evidence="1">
    <location>
        <begin position="84"/>
        <end position="292"/>
    </location>
</feature>
<sequence>MTRKTAQDFDPEVLKLFDRYVHGQISRRGFLQGAQKFALAGVSAEALLLALSPNFAEAQQVPPDDARLQTRYQEFASPDGNGRLRAYIAQPTQRSGKLPTVLVVHENRGLNPHIEDITRRLALDGFIALAPDALFTLGGYPGEEDKAREQFQKLDQNKTRADFIAAARILEQWPDGNGKVGVVGFCYGGGIANFLATQLPQLAAAVPFYGAQPAATDVAKIKAPLLIHYAGNDERINAGWPAYEAALKEHKIGYEAHVYAGVQHGFNNDTTPRYDETAATLAWQRTIRFFNEKLRI</sequence>
<feature type="domain" description="YqhI" evidence="2">
    <location>
        <begin position="1"/>
        <end position="35"/>
    </location>
</feature>
<dbReference type="EMBL" id="FQWZ01000001">
    <property type="protein sequence ID" value="SHG43793.1"/>
    <property type="molecule type" value="Genomic_DNA"/>
</dbReference>
<dbReference type="PROSITE" id="PS51318">
    <property type="entry name" value="TAT"/>
    <property type="match status" value="1"/>
</dbReference>
<evidence type="ECO:0000259" key="1">
    <source>
        <dbReference type="Pfam" id="PF01738"/>
    </source>
</evidence>
<dbReference type="PANTHER" id="PTHR46623">
    <property type="entry name" value="CARBOXYMETHYLENEBUTENOLIDASE-RELATED"/>
    <property type="match status" value="1"/>
</dbReference>
<dbReference type="InterPro" id="IPR057802">
    <property type="entry name" value="YqhI_dom"/>
</dbReference>
<dbReference type="PANTHER" id="PTHR46623:SF6">
    <property type="entry name" value="ALPHA_BETA-HYDROLASES SUPERFAMILY PROTEIN"/>
    <property type="match status" value="1"/>
</dbReference>
<dbReference type="InterPro" id="IPR029058">
    <property type="entry name" value="AB_hydrolase_fold"/>
</dbReference>
<dbReference type="Gene3D" id="3.40.50.1820">
    <property type="entry name" value="alpha/beta hydrolase"/>
    <property type="match status" value="1"/>
</dbReference>
<dbReference type="STRING" id="490188.SAMN04488068_0193"/>
<evidence type="ECO:0000259" key="2">
    <source>
        <dbReference type="Pfam" id="PF23678"/>
    </source>
</evidence>
<dbReference type="InterPro" id="IPR002925">
    <property type="entry name" value="Dienelactn_hydro"/>
</dbReference>
<evidence type="ECO:0000313" key="4">
    <source>
        <dbReference type="Proteomes" id="UP000199758"/>
    </source>
</evidence>
<reference evidence="3 4" key="1">
    <citation type="submission" date="2016-11" db="EMBL/GenBank/DDBJ databases">
        <authorList>
            <person name="Jaros S."/>
            <person name="Januszkiewicz K."/>
            <person name="Wedrychowicz H."/>
        </authorList>
    </citation>
    <scope>NUCLEOTIDE SEQUENCE [LARGE SCALE GENOMIC DNA]</scope>
    <source>
        <strain evidence="3 4">CGMCC 1.7049</strain>
    </source>
</reference>
<dbReference type="OrthoDB" id="9787933at2"/>
<dbReference type="SUPFAM" id="SSF53474">
    <property type="entry name" value="alpha/beta-Hydrolases"/>
    <property type="match status" value="1"/>
</dbReference>
<dbReference type="AlphaFoldDB" id="A0A1M5JUY8"/>
<keyword evidence="4" id="KW-1185">Reference proteome</keyword>
<dbReference type="Proteomes" id="UP000199758">
    <property type="component" value="Unassembled WGS sequence"/>
</dbReference>
<gene>
    <name evidence="3" type="ORF">SAMN04488068_0193</name>
</gene>